<evidence type="ECO:0000313" key="4">
    <source>
        <dbReference type="Proteomes" id="UP000029641"/>
    </source>
</evidence>
<evidence type="ECO:0000313" key="2">
    <source>
        <dbReference type="EMBL" id="GAL72087.1"/>
    </source>
</evidence>
<sequence length="40" mass="4554">MTVSMVFLNFETNLIILQKNSRCALNSSTKSTLKTQTVQY</sequence>
<dbReference type="EMBL" id="BBNY01000003">
    <property type="protein sequence ID" value="GAL88402.1"/>
    <property type="molecule type" value="Genomic_DNA"/>
</dbReference>
<evidence type="ECO:0000313" key="1">
    <source>
        <dbReference type="EMBL" id="GAL68522.1"/>
    </source>
</evidence>
<organism evidence="1 4">
    <name type="scientific">Jejuia pallidilutea</name>
    <dbReference type="NCBI Taxonomy" id="504487"/>
    <lineage>
        <taxon>Bacteria</taxon>
        <taxon>Pseudomonadati</taxon>
        <taxon>Bacteroidota</taxon>
        <taxon>Flavobacteriia</taxon>
        <taxon>Flavobacteriales</taxon>
        <taxon>Flavobacteriaceae</taxon>
        <taxon>Jejuia</taxon>
    </lineage>
</organism>
<keyword evidence="5" id="KW-1185">Reference proteome</keyword>
<accession>A0A090WM60</accession>
<name>A0A090WM60_9FLAO</name>
<dbReference type="Proteomes" id="UP000030184">
    <property type="component" value="Unassembled WGS sequence"/>
</dbReference>
<dbReference type="AlphaFoldDB" id="A0A090WM60"/>
<dbReference type="EMBL" id="BBNR01000021">
    <property type="protein sequence ID" value="GAL68522.1"/>
    <property type="molecule type" value="Genomic_DNA"/>
</dbReference>
<comment type="caution">
    <text evidence="1">The sequence shown here is derived from an EMBL/GenBank/DDBJ whole genome shotgun (WGS) entry which is preliminary data.</text>
</comment>
<proteinExistence type="predicted"/>
<dbReference type="Proteomes" id="UP000029641">
    <property type="component" value="Unassembled WGS sequence"/>
</dbReference>
<evidence type="ECO:0000313" key="3">
    <source>
        <dbReference type="EMBL" id="GAL88402.1"/>
    </source>
</evidence>
<reference evidence="5" key="1">
    <citation type="journal article" date="2014" name="Genome Announc.">
        <title>Draft Genome Sequence of Marine Flavobacterium Jejuia pallidilutea Strain 11shimoA1 and Pigmentation Mutants.</title>
        <authorList>
            <person name="Takatani N."/>
            <person name="Nakanishi M."/>
            <person name="Meirelles P."/>
            <person name="Mino S."/>
            <person name="Suda W."/>
            <person name="Oshima K."/>
            <person name="Hattori M."/>
            <person name="Ohkuma M."/>
            <person name="Hosokawa M."/>
            <person name="Miyashita K."/>
            <person name="Thompson F.L."/>
            <person name="Niwa A."/>
            <person name="Sawabe T."/>
            <person name="Sawabe T."/>
        </authorList>
    </citation>
    <scope>NUCLEOTIDE SEQUENCE [LARGE SCALE GENOMIC DNA]</scope>
    <source>
        <strain evidence="5">JCM 19538</strain>
    </source>
</reference>
<dbReference type="Proteomes" id="UP000029646">
    <property type="component" value="Unassembled WGS sequence"/>
</dbReference>
<gene>
    <name evidence="1" type="ORF">JCM19301_1920</name>
    <name evidence="2" type="ORF">JCM19302_2214</name>
    <name evidence="3" type="ORF">JCM19538_2915</name>
</gene>
<protein>
    <submittedName>
        <fullName evidence="1">Uncharacterized protein</fullName>
    </submittedName>
</protein>
<dbReference type="EMBL" id="BBNS01000019">
    <property type="protein sequence ID" value="GAL72087.1"/>
    <property type="molecule type" value="Genomic_DNA"/>
</dbReference>
<evidence type="ECO:0000313" key="5">
    <source>
        <dbReference type="Proteomes" id="UP000030184"/>
    </source>
</evidence>